<keyword evidence="2" id="KW-0456">Lyase</keyword>
<dbReference type="InterPro" id="IPR012334">
    <property type="entry name" value="Pectin_lyas_fold"/>
</dbReference>
<dbReference type="Gene3D" id="2.160.20.10">
    <property type="entry name" value="Single-stranded right-handed beta-helix, Pectin lyase-like"/>
    <property type="match status" value="1"/>
</dbReference>
<name>A0AAD8IHV7_9APIA</name>
<dbReference type="EMBL" id="JAUIZM010000005">
    <property type="protein sequence ID" value="KAK1384717.1"/>
    <property type="molecule type" value="Genomic_DNA"/>
</dbReference>
<dbReference type="InterPro" id="IPR039279">
    <property type="entry name" value="QRT3-like"/>
</dbReference>
<dbReference type="PANTHER" id="PTHR33928">
    <property type="entry name" value="POLYGALACTURONASE QRT3"/>
    <property type="match status" value="1"/>
</dbReference>
<sequence>MRIPLSNSFSALLITFFVFLFLQESSCSLFKKQAFYKFQTRFQEKFVSPNIAPVPAPLPIQDTPKSSGRVFYPIGYGADPSGVQDSSDAILNAVSDALMVQNDGHQLLPGVSDLGGVIIDLQGVSFKIGKPIRLPPGAGNLVIQGGTLRASDTFPGDRHLVELWSPNSIKRKTNGVEEDNAQTNGIYYEDIVFRDILFDSGYRGGGLLVLDSARIRVTDCFFLHFTTQGILIQNGHETFISTCFLGEHPTVGGDRGEKDFVGTAIDLASNDNAVTDVAIFSAAIGIALRGQANIITGVHCYNKAKYFGGVGILVKAGQTRLDNCYLDFNSIVIEDPSQVHVINGFFLGGGNIVLKSINGRISGLTIVNNMFTGNDKSTWTPIVSLDGTFSKIDQVVIDNNNVNGMSLRSTVGKMAVPGNGTEWIADFSSVLVFPNQINHVQYSFYAHGFSGVFPAHVLTNISNNIVVVGSEKPVNGVVSVVVDQHNMAGESNLFM</sequence>
<protein>
    <submittedName>
        <fullName evidence="2">Pectin lyase/virulence factor</fullName>
    </submittedName>
</protein>
<dbReference type="SUPFAM" id="SSF51126">
    <property type="entry name" value="Pectin lyase-like"/>
    <property type="match status" value="1"/>
</dbReference>
<proteinExistence type="predicted"/>
<evidence type="ECO:0000256" key="1">
    <source>
        <dbReference type="SAM" id="SignalP"/>
    </source>
</evidence>
<dbReference type="AlphaFoldDB" id="A0AAD8IHV7"/>
<dbReference type="GO" id="GO:0004650">
    <property type="term" value="F:polygalacturonase activity"/>
    <property type="evidence" value="ECO:0007669"/>
    <property type="project" value="InterPro"/>
</dbReference>
<organism evidence="2 3">
    <name type="scientific">Heracleum sosnowskyi</name>
    <dbReference type="NCBI Taxonomy" id="360622"/>
    <lineage>
        <taxon>Eukaryota</taxon>
        <taxon>Viridiplantae</taxon>
        <taxon>Streptophyta</taxon>
        <taxon>Embryophyta</taxon>
        <taxon>Tracheophyta</taxon>
        <taxon>Spermatophyta</taxon>
        <taxon>Magnoliopsida</taxon>
        <taxon>eudicotyledons</taxon>
        <taxon>Gunneridae</taxon>
        <taxon>Pentapetalae</taxon>
        <taxon>asterids</taxon>
        <taxon>campanulids</taxon>
        <taxon>Apiales</taxon>
        <taxon>Apiaceae</taxon>
        <taxon>Apioideae</taxon>
        <taxon>apioid superclade</taxon>
        <taxon>Tordylieae</taxon>
        <taxon>Tordyliinae</taxon>
        <taxon>Heracleum</taxon>
    </lineage>
</organism>
<dbReference type="GO" id="GO:0016829">
    <property type="term" value="F:lyase activity"/>
    <property type="evidence" value="ECO:0007669"/>
    <property type="project" value="UniProtKB-KW"/>
</dbReference>
<feature type="chain" id="PRO_5042131786" evidence="1">
    <location>
        <begin position="28"/>
        <end position="495"/>
    </location>
</feature>
<dbReference type="Proteomes" id="UP001237642">
    <property type="component" value="Unassembled WGS sequence"/>
</dbReference>
<dbReference type="InterPro" id="IPR011050">
    <property type="entry name" value="Pectin_lyase_fold/virulence"/>
</dbReference>
<keyword evidence="3" id="KW-1185">Reference proteome</keyword>
<accession>A0AAD8IHV7</accession>
<gene>
    <name evidence="2" type="ORF">POM88_022452</name>
</gene>
<comment type="caution">
    <text evidence="2">The sequence shown here is derived from an EMBL/GenBank/DDBJ whole genome shotgun (WGS) entry which is preliminary data.</text>
</comment>
<reference evidence="2" key="1">
    <citation type="submission" date="2023-02" db="EMBL/GenBank/DDBJ databases">
        <title>Genome of toxic invasive species Heracleum sosnowskyi carries increased number of genes despite the absence of recent whole-genome duplications.</title>
        <authorList>
            <person name="Schelkunov M."/>
            <person name="Shtratnikova V."/>
            <person name="Makarenko M."/>
            <person name="Klepikova A."/>
            <person name="Omelchenko D."/>
            <person name="Novikova G."/>
            <person name="Obukhova E."/>
            <person name="Bogdanov V."/>
            <person name="Penin A."/>
            <person name="Logacheva M."/>
        </authorList>
    </citation>
    <scope>NUCLEOTIDE SEQUENCE</scope>
    <source>
        <strain evidence="2">Hsosn_3</strain>
        <tissue evidence="2">Leaf</tissue>
    </source>
</reference>
<feature type="signal peptide" evidence="1">
    <location>
        <begin position="1"/>
        <end position="27"/>
    </location>
</feature>
<keyword evidence="1" id="KW-0732">Signal</keyword>
<evidence type="ECO:0000313" key="3">
    <source>
        <dbReference type="Proteomes" id="UP001237642"/>
    </source>
</evidence>
<dbReference type="PANTHER" id="PTHR33928:SF2">
    <property type="entry name" value="PECTATE LYASE SUPERFAMILY PROTEIN DOMAIN-CONTAINING PROTEIN-RELATED"/>
    <property type="match status" value="1"/>
</dbReference>
<dbReference type="FunFam" id="2.160.20.10:FF:000046">
    <property type="entry name" value="Polygalacturonase QRT3"/>
    <property type="match status" value="1"/>
</dbReference>
<evidence type="ECO:0000313" key="2">
    <source>
        <dbReference type="EMBL" id="KAK1384717.1"/>
    </source>
</evidence>
<reference evidence="2" key="2">
    <citation type="submission" date="2023-05" db="EMBL/GenBank/DDBJ databases">
        <authorList>
            <person name="Schelkunov M.I."/>
        </authorList>
    </citation>
    <scope>NUCLEOTIDE SEQUENCE</scope>
    <source>
        <strain evidence="2">Hsosn_3</strain>
        <tissue evidence="2">Leaf</tissue>
    </source>
</reference>